<protein>
    <submittedName>
        <fullName evidence="2">Uncharacterized protein</fullName>
    </submittedName>
</protein>
<dbReference type="OrthoDB" id="345720at2759"/>
<feature type="compositionally biased region" description="Low complexity" evidence="1">
    <location>
        <begin position="371"/>
        <end position="392"/>
    </location>
</feature>
<dbReference type="RefSeq" id="XP_013334944.1">
    <property type="nucleotide sequence ID" value="XM_013479490.1"/>
</dbReference>
<evidence type="ECO:0000256" key="1">
    <source>
        <dbReference type="SAM" id="MobiDB-lite"/>
    </source>
</evidence>
<proteinExistence type="predicted"/>
<accession>U6M5F8</accession>
<organism evidence="2 3">
    <name type="scientific">Eimeria maxima</name>
    <name type="common">Coccidian parasite</name>
    <dbReference type="NCBI Taxonomy" id="5804"/>
    <lineage>
        <taxon>Eukaryota</taxon>
        <taxon>Sar</taxon>
        <taxon>Alveolata</taxon>
        <taxon>Apicomplexa</taxon>
        <taxon>Conoidasida</taxon>
        <taxon>Coccidia</taxon>
        <taxon>Eucoccidiorida</taxon>
        <taxon>Eimeriorina</taxon>
        <taxon>Eimeriidae</taxon>
        <taxon>Eimeria</taxon>
    </lineage>
</organism>
<feature type="compositionally biased region" description="Low complexity" evidence="1">
    <location>
        <begin position="175"/>
        <end position="185"/>
    </location>
</feature>
<sequence length="1017" mass="105109">MDGHLHPQQPGVAATSSFGSPFRTMTACDSQGSCVAPVAAADSLALRLSAAQLSNGSSRNTAGRAPCLLPPPASTAAAALHWGGPTAATRSGGAQLQGPAAGGASFGGPWGPAATASAAATATTGFPASTTATTAATATAATATATATTGFPALHPNAYTNARQQHRDFRCTPPEATNASRAAAAGEEEDAASSFLAASSSSRPSFPGSAASPAIQQQPMSVAYDLPCAGGVGAVAPLVASGVQAGYVRFLVEGQSPERMRKSPAVVDLQAPPGYEYVDLSVVSPSLEARPAAEQELLIQEFTARSAIGVGGGGPAAGGAAASSIPAGLCVHSPSPQAPDDLGKRRSATLSPPTQTMRDKTTGRKTKSHQSAFDPPSPVDSAASAPSMSFSAEGGREGIVSVPRADTLENKTGNNLLQVDGGTLSIQKLQGEVQSFVSIMYDSVFNTSPTWQVPLYASSGRGLHTLQLSDVVISMHSPWCTRKQWLDPQLFGGRPLEHPLFDQGSGHADALRQLTALKACIGDFAVTVECVQACVAGAGRLSCALRGTLVAPGISSCDTDVSSEAGREGARPPQAPKVGRFAHFLTLIPKPLTDEQPADSAVEGPRKNVAVDSRPWLLVARRLYFLIESEMFLAINAPEGGGGAAAAAAAAVAAPSSPQVVGGQALLYDGDLSLGVPKGPEAPLRLQTGRNAMHVGSLQELADPRATAKRTPPLNSLSLVLKSAIALGHDRAVSLSGKTRGTAASLPSRGDISTSADCMEAAVAQLATGLLADSPTRSPQQMVTDAASWTALLQNPAQRQRRSRKKKKSARQGGANASSADPDTSQFLAGNGLTSAAAAQSASFQLQGVLQQQQYEQKCLQDRRDDLLSISPLASKGILALPASQGVPPDAFERAVFVSWIPRAARAQEYRDKEEAENRLKSVLSNKMGIRGIERVSVFPPRGSHCCITFYNSEASTAFLLAYAGGTFTAKTELFKQRICASFNVDVDRGIQRVFIRIEGVKLMPPTGRAVDPEPKS</sequence>
<dbReference type="Proteomes" id="UP000030763">
    <property type="component" value="Unassembled WGS sequence"/>
</dbReference>
<feature type="compositionally biased region" description="Polar residues" evidence="1">
    <location>
        <begin position="816"/>
        <end position="827"/>
    </location>
</feature>
<dbReference type="AlphaFoldDB" id="U6M5F8"/>
<dbReference type="OMA" id="HSPWCTR"/>
<feature type="region of interest" description="Disordered" evidence="1">
    <location>
        <begin position="84"/>
        <end position="108"/>
    </location>
</feature>
<dbReference type="EMBL" id="HG719582">
    <property type="protein sequence ID" value="CDJ58298.1"/>
    <property type="molecule type" value="Genomic_DNA"/>
</dbReference>
<feature type="region of interest" description="Disordered" evidence="1">
    <location>
        <begin position="331"/>
        <end position="395"/>
    </location>
</feature>
<reference evidence="2" key="2">
    <citation type="submission" date="2013-10" db="EMBL/GenBank/DDBJ databases">
        <authorList>
            <person name="Aslett M."/>
        </authorList>
    </citation>
    <scope>NUCLEOTIDE SEQUENCE [LARGE SCALE GENOMIC DNA]</scope>
    <source>
        <strain evidence="2">Weybridge</strain>
    </source>
</reference>
<reference evidence="2" key="1">
    <citation type="submission" date="2013-10" db="EMBL/GenBank/DDBJ databases">
        <title>Genomic analysis of the causative agents of coccidiosis in chickens.</title>
        <authorList>
            <person name="Reid A.J."/>
            <person name="Blake D."/>
            <person name="Billington K."/>
            <person name="Browne H."/>
            <person name="Dunn M."/>
            <person name="Hung S."/>
            <person name="Kawahara F."/>
            <person name="Miranda-Saavedra D."/>
            <person name="Mourier T."/>
            <person name="Nagra H."/>
            <person name="Otto T.D."/>
            <person name="Rawlings N."/>
            <person name="Sanchez A."/>
            <person name="Sanders M."/>
            <person name="Subramaniam C."/>
            <person name="Tay Y."/>
            <person name="Dear P."/>
            <person name="Doerig C."/>
            <person name="Gruber A."/>
            <person name="Parkinson J."/>
            <person name="Shirley M."/>
            <person name="Wan K.L."/>
            <person name="Berriman M."/>
            <person name="Tomley F."/>
            <person name="Pain A."/>
        </authorList>
    </citation>
    <scope>NUCLEOTIDE SEQUENCE [LARGE SCALE GENOMIC DNA]</scope>
    <source>
        <strain evidence="2">Weybridge</strain>
    </source>
</reference>
<feature type="compositionally biased region" description="Low complexity" evidence="1">
    <location>
        <begin position="192"/>
        <end position="213"/>
    </location>
</feature>
<feature type="region of interest" description="Disordered" evidence="1">
    <location>
        <begin position="171"/>
        <end position="213"/>
    </location>
</feature>
<evidence type="ECO:0000313" key="3">
    <source>
        <dbReference type="Proteomes" id="UP000030763"/>
    </source>
</evidence>
<keyword evidence="3" id="KW-1185">Reference proteome</keyword>
<feature type="region of interest" description="Disordered" evidence="1">
    <location>
        <begin position="792"/>
        <end position="827"/>
    </location>
</feature>
<dbReference type="GeneID" id="25335479"/>
<dbReference type="PANTHER" id="PTHR48125">
    <property type="entry name" value="LP07818P1"/>
    <property type="match status" value="1"/>
</dbReference>
<dbReference type="VEuPathDB" id="ToxoDB:EMWEY_00014930"/>
<feature type="compositionally biased region" description="Basic residues" evidence="1">
    <location>
        <begin position="799"/>
        <end position="810"/>
    </location>
</feature>
<evidence type="ECO:0000313" key="2">
    <source>
        <dbReference type="EMBL" id="CDJ58298.1"/>
    </source>
</evidence>
<name>U6M5F8_EIMMA</name>
<dbReference type="PANTHER" id="PTHR48125:SF10">
    <property type="entry name" value="OS12G0136300 PROTEIN"/>
    <property type="match status" value="1"/>
</dbReference>
<gene>
    <name evidence="2" type="ORF">EMWEY_00014930</name>
</gene>